<accession>A0A0F9KW03</accession>
<protein>
    <submittedName>
        <fullName evidence="2">Uncharacterized protein</fullName>
    </submittedName>
</protein>
<proteinExistence type="predicted"/>
<feature type="region of interest" description="Disordered" evidence="1">
    <location>
        <begin position="1"/>
        <end position="30"/>
    </location>
</feature>
<feature type="compositionally biased region" description="Polar residues" evidence="1">
    <location>
        <begin position="1"/>
        <end position="10"/>
    </location>
</feature>
<evidence type="ECO:0000256" key="1">
    <source>
        <dbReference type="SAM" id="MobiDB-lite"/>
    </source>
</evidence>
<dbReference type="EMBL" id="LAZR01013973">
    <property type="protein sequence ID" value="KKM19500.1"/>
    <property type="molecule type" value="Genomic_DNA"/>
</dbReference>
<organism evidence="2">
    <name type="scientific">marine sediment metagenome</name>
    <dbReference type="NCBI Taxonomy" id="412755"/>
    <lineage>
        <taxon>unclassified sequences</taxon>
        <taxon>metagenomes</taxon>
        <taxon>ecological metagenomes</taxon>
    </lineage>
</organism>
<comment type="caution">
    <text evidence="2">The sequence shown here is derived from an EMBL/GenBank/DDBJ whole genome shotgun (WGS) entry which is preliminary data.</text>
</comment>
<sequence>MASGGSNTGAATVVTPHAGTRSVSSTGGRDMETQDLERLEGFGVTCNNCVHHDACASLATTPDWEHLCVAFKNAPHPLSG</sequence>
<reference evidence="2" key="1">
    <citation type="journal article" date="2015" name="Nature">
        <title>Complex archaea that bridge the gap between prokaryotes and eukaryotes.</title>
        <authorList>
            <person name="Spang A."/>
            <person name="Saw J.H."/>
            <person name="Jorgensen S.L."/>
            <person name="Zaremba-Niedzwiedzka K."/>
            <person name="Martijn J."/>
            <person name="Lind A.E."/>
            <person name="van Eijk R."/>
            <person name="Schleper C."/>
            <person name="Guy L."/>
            <person name="Ettema T.J."/>
        </authorList>
    </citation>
    <scope>NUCLEOTIDE SEQUENCE</scope>
</reference>
<name>A0A0F9KW03_9ZZZZ</name>
<gene>
    <name evidence="2" type="ORF">LCGC14_1655080</name>
</gene>
<dbReference type="AlphaFoldDB" id="A0A0F9KW03"/>
<evidence type="ECO:0000313" key="2">
    <source>
        <dbReference type="EMBL" id="KKM19500.1"/>
    </source>
</evidence>